<comment type="similarity">
    <text evidence="1">Belongs to the DtxR/MntR family.</text>
</comment>
<sequence length="187" mass="21322">MANLDTKDKKPREAELSHSMVHYLLAIHKLKEEKGYARVTDIAKDLGLTKGSVSTALNNLKKRELVKEEDDTKFLLLTDKGHDEVHRTLTSRTLLYYFLKDFVGVSEDIAEKDSCMIEHLLSEETSTKFFDFMKTLSCSCDDLAKDGKLPKGFNFKTTLSLCDFKSAEEFMEGQKGDTYLQEDDQDS</sequence>
<evidence type="ECO:0000256" key="3">
    <source>
        <dbReference type="ARBA" id="ARBA00023015"/>
    </source>
</evidence>
<dbReference type="InterPro" id="IPR022687">
    <property type="entry name" value="HTH_DTXR"/>
</dbReference>
<keyword evidence="5" id="KW-0804">Transcription</keyword>
<dbReference type="SMART" id="SM00529">
    <property type="entry name" value="HTH_DTXR"/>
    <property type="match status" value="1"/>
</dbReference>
<dbReference type="InterPro" id="IPR022689">
    <property type="entry name" value="Iron_dep_repressor"/>
</dbReference>
<dbReference type="PANTHER" id="PTHR33238:SF7">
    <property type="entry name" value="IRON-DEPENDENT TRANSCRIPTIONAL REGULATOR"/>
    <property type="match status" value="1"/>
</dbReference>
<proteinExistence type="inferred from homology"/>
<dbReference type="SUPFAM" id="SSF46785">
    <property type="entry name" value="Winged helix' DNA-binding domain"/>
    <property type="match status" value="1"/>
</dbReference>
<dbReference type="Pfam" id="PF02742">
    <property type="entry name" value="Fe_dep_repr_C"/>
    <property type="match status" value="1"/>
</dbReference>
<comment type="function">
    <text evidence="6">In the presence of manganese, represses expression of mntH and mntS. Up-regulates expression of mntP.</text>
</comment>
<dbReference type="Pfam" id="PF01325">
    <property type="entry name" value="Fe_dep_repress"/>
    <property type="match status" value="1"/>
</dbReference>
<evidence type="ECO:0000259" key="8">
    <source>
        <dbReference type="Pfam" id="PF02742"/>
    </source>
</evidence>
<dbReference type="RefSeq" id="WP_114705690.1">
    <property type="nucleotide sequence ID" value="NZ_QDKL01000001.1"/>
</dbReference>
<dbReference type="InterPro" id="IPR036390">
    <property type="entry name" value="WH_DNA-bd_sf"/>
</dbReference>
<keyword evidence="10" id="KW-1185">Reference proteome</keyword>
<evidence type="ECO:0000256" key="5">
    <source>
        <dbReference type="ARBA" id="ARBA00023163"/>
    </source>
</evidence>
<evidence type="ECO:0000313" key="9">
    <source>
        <dbReference type="EMBL" id="RZF22745.1"/>
    </source>
</evidence>
<dbReference type="Gene3D" id="1.10.10.10">
    <property type="entry name" value="Winged helix-like DNA-binding domain superfamily/Winged helix DNA-binding domain"/>
    <property type="match status" value="1"/>
</dbReference>
<keyword evidence="3" id="KW-0805">Transcription regulation</keyword>
<evidence type="ECO:0000256" key="4">
    <source>
        <dbReference type="ARBA" id="ARBA00023125"/>
    </source>
</evidence>
<dbReference type="Proteomes" id="UP000443582">
    <property type="component" value="Unassembled WGS sequence"/>
</dbReference>
<dbReference type="InterPro" id="IPR036421">
    <property type="entry name" value="Fe_dep_repressor_sf"/>
</dbReference>
<name>A0ABY0IJU0_9BACT</name>
<evidence type="ECO:0000259" key="7">
    <source>
        <dbReference type="Pfam" id="PF01325"/>
    </source>
</evidence>
<accession>A0ABY0IJU0</accession>
<dbReference type="InterPro" id="IPR050536">
    <property type="entry name" value="DtxR_MntR_Metal-Reg"/>
</dbReference>
<organism evidence="9 10">
    <name type="scientific">Halobacteriovorax vibrionivorans</name>
    <dbReference type="NCBI Taxonomy" id="2152716"/>
    <lineage>
        <taxon>Bacteria</taxon>
        <taxon>Pseudomonadati</taxon>
        <taxon>Bdellovibrionota</taxon>
        <taxon>Bacteriovoracia</taxon>
        <taxon>Bacteriovoracales</taxon>
        <taxon>Halobacteriovoraceae</taxon>
        <taxon>Halobacteriovorax</taxon>
    </lineage>
</organism>
<evidence type="ECO:0000256" key="6">
    <source>
        <dbReference type="ARBA" id="ARBA00025185"/>
    </source>
</evidence>
<dbReference type="PANTHER" id="PTHR33238">
    <property type="entry name" value="IRON (METAL) DEPENDENT REPRESSOR, DTXR FAMILY"/>
    <property type="match status" value="1"/>
</dbReference>
<feature type="domain" description="HTH dtxR-type" evidence="7">
    <location>
        <begin position="16"/>
        <end position="69"/>
    </location>
</feature>
<evidence type="ECO:0000256" key="1">
    <source>
        <dbReference type="ARBA" id="ARBA00007871"/>
    </source>
</evidence>
<feature type="domain" description="Iron dependent repressor metal binding and dimerisation" evidence="8">
    <location>
        <begin position="78"/>
        <end position="136"/>
    </location>
</feature>
<dbReference type="InterPro" id="IPR036388">
    <property type="entry name" value="WH-like_DNA-bd_sf"/>
</dbReference>
<evidence type="ECO:0000313" key="10">
    <source>
        <dbReference type="Proteomes" id="UP000443582"/>
    </source>
</evidence>
<keyword evidence="4" id="KW-0238">DNA-binding</keyword>
<dbReference type="InterPro" id="IPR001367">
    <property type="entry name" value="Fe_dep_repressor"/>
</dbReference>
<evidence type="ECO:0000256" key="2">
    <source>
        <dbReference type="ARBA" id="ARBA00022386"/>
    </source>
</evidence>
<dbReference type="Gene3D" id="1.10.60.10">
    <property type="entry name" value="Iron dependent repressor, metal binding and dimerisation domain"/>
    <property type="match status" value="1"/>
</dbReference>
<gene>
    <name evidence="9" type="ORF">DAY19_02935</name>
</gene>
<dbReference type="EMBL" id="QDKL01000001">
    <property type="protein sequence ID" value="RZF22745.1"/>
    <property type="molecule type" value="Genomic_DNA"/>
</dbReference>
<comment type="caution">
    <text evidence="9">The sequence shown here is derived from an EMBL/GenBank/DDBJ whole genome shotgun (WGS) entry which is preliminary data.</text>
</comment>
<protein>
    <recommendedName>
        <fullName evidence="2">Transcriptional regulator MntR</fullName>
    </recommendedName>
</protein>
<reference evidence="10" key="1">
    <citation type="journal article" date="2019" name="Int. J. Syst. Evol. Microbiol.">
        <title>Halobacteriovorax valvorus sp. nov., a novel prokaryotic predator isolated from coastal seawater of China.</title>
        <authorList>
            <person name="Chen M.-X."/>
        </authorList>
    </citation>
    <scope>NUCLEOTIDE SEQUENCE [LARGE SCALE GENOMIC DNA]</scope>
    <source>
        <strain evidence="10">BL9</strain>
    </source>
</reference>